<sequence length="376" mass="42473">MAIYKPTLNFLNTINVDTKYSKSYLTDVRDALFLSTVKDVEPTVITEVTDLITLGFTTSDPIYKKVADAFGQGGIDNILIYGVDMVTATSMTPESVMEAYDNHVLATDYTILILDVVDMAKAQLWATAFKPLIDDKHLFLQFDTVTNTIAEINTFKTTNNLDNASVFVIDNDTYTNNLDSITWARVRNRDLGSYIVHSTEVRNVTKPNWTKTEQQNLKDMGLNFISNPIRGKFHIQNGLTTSELPIEVHLYRLWEIKTLRERLTRLQIETDKIPINESGYEMIEGTIKGVIFTAVNMGIAKTVNGDPLAIERRTDDNGNSLDYLLGKVELQFPSEEDIRNADFKFRYFHTLLDGIRHVDVSGYISQTGELIIGGTQ</sequence>
<accession>D1AR49</accession>
<dbReference type="EMBL" id="CP001739">
    <property type="protein sequence ID" value="ACZ07737.1"/>
    <property type="molecule type" value="Genomic_DNA"/>
</dbReference>
<reference evidence="2" key="1">
    <citation type="submission" date="2009-09" db="EMBL/GenBank/DDBJ databases">
        <title>The complete chromosome of Sebaldella termitidis ATCC 33386.</title>
        <authorList>
            <consortium name="US DOE Joint Genome Institute (JGI-PGF)"/>
            <person name="Lucas S."/>
            <person name="Copeland A."/>
            <person name="Lapidus A."/>
            <person name="Glavina del Rio T."/>
            <person name="Dalin E."/>
            <person name="Tice H."/>
            <person name="Bruce D."/>
            <person name="Goodwin L."/>
            <person name="Pitluck S."/>
            <person name="Kyrpides N."/>
            <person name="Mavromatis K."/>
            <person name="Ivanova N."/>
            <person name="Mikhailova N."/>
            <person name="Sims D."/>
            <person name="Meincke L."/>
            <person name="Brettin T."/>
            <person name="Detter J.C."/>
            <person name="Han C."/>
            <person name="Larimer F."/>
            <person name="Land M."/>
            <person name="Hauser L."/>
            <person name="Markowitz V."/>
            <person name="Cheng J.F."/>
            <person name="Hugenholtz P."/>
            <person name="Woyke T."/>
            <person name="Wu D."/>
            <person name="Eisen J.A."/>
        </authorList>
    </citation>
    <scope>NUCLEOTIDE SEQUENCE [LARGE SCALE GENOMIC DNA]</scope>
    <source>
        <strain evidence="2">ATCC 33386 / NCTC 11300</strain>
    </source>
</reference>
<keyword evidence="2" id="KW-1185">Reference proteome</keyword>
<gene>
    <name evidence="1" type="ordered locus">Sterm_0865</name>
</gene>
<dbReference type="eggNOG" id="ENOG50342T4">
    <property type="taxonomic scope" value="Bacteria"/>
</dbReference>
<name>D1AR49_SEBTE</name>
<dbReference type="AlphaFoldDB" id="D1AR49"/>
<dbReference type="HOGENOM" id="CLU_735473_0_0_0"/>
<reference evidence="1 2" key="2">
    <citation type="journal article" date="2010" name="Stand. Genomic Sci.">
        <title>Complete genome sequence of Sebaldella termitidis type strain (NCTC 11300).</title>
        <authorList>
            <person name="Harmon-Smith M."/>
            <person name="Celia L."/>
            <person name="Chertkov O."/>
            <person name="Lapidus A."/>
            <person name="Copeland A."/>
            <person name="Glavina Del Rio T."/>
            <person name="Nolan M."/>
            <person name="Lucas S."/>
            <person name="Tice H."/>
            <person name="Cheng J.F."/>
            <person name="Han C."/>
            <person name="Detter J.C."/>
            <person name="Bruce D."/>
            <person name="Goodwin L."/>
            <person name="Pitluck S."/>
            <person name="Pati A."/>
            <person name="Liolios K."/>
            <person name="Ivanova N."/>
            <person name="Mavromatis K."/>
            <person name="Mikhailova N."/>
            <person name="Chen A."/>
            <person name="Palaniappan K."/>
            <person name="Land M."/>
            <person name="Hauser L."/>
            <person name="Chang Y.J."/>
            <person name="Jeffries C.D."/>
            <person name="Brettin T."/>
            <person name="Goker M."/>
            <person name="Beck B."/>
            <person name="Bristow J."/>
            <person name="Eisen J.A."/>
            <person name="Markowitz V."/>
            <person name="Hugenholtz P."/>
            <person name="Kyrpides N.C."/>
            <person name="Klenk H.P."/>
            <person name="Chen F."/>
        </authorList>
    </citation>
    <scope>NUCLEOTIDE SEQUENCE [LARGE SCALE GENOMIC DNA]</scope>
    <source>
        <strain evidence="2">ATCC 33386 / NCTC 11300</strain>
    </source>
</reference>
<evidence type="ECO:0000313" key="1">
    <source>
        <dbReference type="EMBL" id="ACZ07737.1"/>
    </source>
</evidence>
<organism evidence="1 2">
    <name type="scientific">Sebaldella termitidis (strain ATCC 33386 / NCTC 11300)</name>
    <dbReference type="NCBI Taxonomy" id="526218"/>
    <lineage>
        <taxon>Bacteria</taxon>
        <taxon>Fusobacteriati</taxon>
        <taxon>Fusobacteriota</taxon>
        <taxon>Fusobacteriia</taxon>
        <taxon>Fusobacteriales</taxon>
        <taxon>Leptotrichiaceae</taxon>
        <taxon>Sebaldella</taxon>
    </lineage>
</organism>
<protein>
    <submittedName>
        <fullName evidence="1">Uncharacterized protein</fullName>
    </submittedName>
</protein>
<dbReference type="STRING" id="526218.Sterm_0865"/>
<dbReference type="KEGG" id="str:Sterm_0865"/>
<proteinExistence type="predicted"/>
<dbReference type="RefSeq" id="WP_012860333.1">
    <property type="nucleotide sequence ID" value="NC_013517.1"/>
</dbReference>
<dbReference type="Proteomes" id="UP000000845">
    <property type="component" value="Chromosome"/>
</dbReference>
<evidence type="ECO:0000313" key="2">
    <source>
        <dbReference type="Proteomes" id="UP000000845"/>
    </source>
</evidence>